<feature type="region of interest" description="Disordered" evidence="1">
    <location>
        <begin position="1"/>
        <end position="50"/>
    </location>
</feature>
<keyword evidence="3" id="KW-1185">Reference proteome</keyword>
<reference evidence="2" key="2">
    <citation type="submission" date="2013-04" db="UniProtKB">
        <authorList>
            <consortium name="EnsemblPlants"/>
        </authorList>
    </citation>
    <scope>IDENTIFICATION</scope>
</reference>
<dbReference type="AlphaFoldDB" id="J3NA59"/>
<dbReference type="EnsemblPlants" id="OB11G26950.1">
    <property type="protein sequence ID" value="OB11G26950.1"/>
    <property type="gene ID" value="OB11G26950"/>
</dbReference>
<organism evidence="2">
    <name type="scientific">Oryza brachyantha</name>
    <name type="common">malo sina</name>
    <dbReference type="NCBI Taxonomy" id="4533"/>
    <lineage>
        <taxon>Eukaryota</taxon>
        <taxon>Viridiplantae</taxon>
        <taxon>Streptophyta</taxon>
        <taxon>Embryophyta</taxon>
        <taxon>Tracheophyta</taxon>
        <taxon>Spermatophyta</taxon>
        <taxon>Magnoliopsida</taxon>
        <taxon>Liliopsida</taxon>
        <taxon>Poales</taxon>
        <taxon>Poaceae</taxon>
        <taxon>BOP clade</taxon>
        <taxon>Oryzoideae</taxon>
        <taxon>Oryzeae</taxon>
        <taxon>Oryzinae</taxon>
        <taxon>Oryza</taxon>
    </lineage>
</organism>
<evidence type="ECO:0000313" key="3">
    <source>
        <dbReference type="Proteomes" id="UP000006038"/>
    </source>
</evidence>
<protein>
    <submittedName>
        <fullName evidence="2">Uncharacterized protein</fullName>
    </submittedName>
</protein>
<evidence type="ECO:0000256" key="1">
    <source>
        <dbReference type="SAM" id="MobiDB-lite"/>
    </source>
</evidence>
<dbReference type="HOGENOM" id="CLU_1868276_0_0_1"/>
<evidence type="ECO:0000313" key="2">
    <source>
        <dbReference type="EnsemblPlants" id="OB11G26950.1"/>
    </source>
</evidence>
<reference evidence="2" key="1">
    <citation type="journal article" date="2013" name="Nat. Commun.">
        <title>Whole-genome sequencing of Oryza brachyantha reveals mechanisms underlying Oryza genome evolution.</title>
        <authorList>
            <person name="Chen J."/>
            <person name="Huang Q."/>
            <person name="Gao D."/>
            <person name="Wang J."/>
            <person name="Lang Y."/>
            <person name="Liu T."/>
            <person name="Li B."/>
            <person name="Bai Z."/>
            <person name="Luis Goicoechea J."/>
            <person name="Liang C."/>
            <person name="Chen C."/>
            <person name="Zhang W."/>
            <person name="Sun S."/>
            <person name="Liao Y."/>
            <person name="Zhang X."/>
            <person name="Yang L."/>
            <person name="Song C."/>
            <person name="Wang M."/>
            <person name="Shi J."/>
            <person name="Liu G."/>
            <person name="Liu J."/>
            <person name="Zhou H."/>
            <person name="Zhou W."/>
            <person name="Yu Q."/>
            <person name="An N."/>
            <person name="Chen Y."/>
            <person name="Cai Q."/>
            <person name="Wang B."/>
            <person name="Liu B."/>
            <person name="Min J."/>
            <person name="Huang Y."/>
            <person name="Wu H."/>
            <person name="Li Z."/>
            <person name="Zhang Y."/>
            <person name="Yin Y."/>
            <person name="Song W."/>
            <person name="Jiang J."/>
            <person name="Jackson S.A."/>
            <person name="Wing R.A."/>
            <person name="Wang J."/>
            <person name="Chen M."/>
        </authorList>
    </citation>
    <scope>NUCLEOTIDE SEQUENCE [LARGE SCALE GENOMIC DNA]</scope>
    <source>
        <strain evidence="2">cv. IRGC 101232</strain>
    </source>
</reference>
<feature type="compositionally biased region" description="Basic and acidic residues" evidence="1">
    <location>
        <begin position="1"/>
        <end position="12"/>
    </location>
</feature>
<accession>J3NA59</accession>
<name>J3NA59_ORYBR</name>
<dbReference type="Proteomes" id="UP000006038">
    <property type="component" value="Chromosome 11"/>
</dbReference>
<dbReference type="Gramene" id="OB11G26950.1">
    <property type="protein sequence ID" value="OB11G26950.1"/>
    <property type="gene ID" value="OB11G26950"/>
</dbReference>
<proteinExistence type="predicted"/>
<sequence>MAQETGAEREGGLRLQGTGRRLERVVRGCRRRSRAPLPPSSPRPRALPRSVPHVLQHSLSTNPTPTASEFHELKPSSSVPVGWCMLASGLRAYGREQKRCRTVDAHMRQHTRNIGNLELSPCFLQRYEELQMQNLHD</sequence>